<reference evidence="2 3" key="1">
    <citation type="journal article" date="2016" name="Nat. Commun.">
        <title>Thousands of microbial genomes shed light on interconnected biogeochemical processes in an aquifer system.</title>
        <authorList>
            <person name="Anantharaman K."/>
            <person name="Brown C.T."/>
            <person name="Hug L.A."/>
            <person name="Sharon I."/>
            <person name="Castelle C.J."/>
            <person name="Probst A.J."/>
            <person name="Thomas B.C."/>
            <person name="Singh A."/>
            <person name="Wilkins M.J."/>
            <person name="Karaoz U."/>
            <person name="Brodie E.L."/>
            <person name="Williams K.H."/>
            <person name="Hubbard S.S."/>
            <person name="Banfield J.F."/>
        </authorList>
    </citation>
    <scope>NUCLEOTIDE SEQUENCE [LARGE SCALE GENOMIC DNA]</scope>
</reference>
<organism evidence="2 3">
    <name type="scientific">Candidatus Buchananbacteria bacterium RBG_13_36_9</name>
    <dbReference type="NCBI Taxonomy" id="1797530"/>
    <lineage>
        <taxon>Bacteria</taxon>
        <taxon>Candidatus Buchananiibacteriota</taxon>
    </lineage>
</organism>
<evidence type="ECO:0000313" key="2">
    <source>
        <dbReference type="EMBL" id="OGY41080.1"/>
    </source>
</evidence>
<dbReference type="Gene3D" id="3.90.320.10">
    <property type="match status" value="1"/>
</dbReference>
<dbReference type="Pfam" id="PF11074">
    <property type="entry name" value="DUF2779"/>
    <property type="match status" value="1"/>
</dbReference>
<gene>
    <name evidence="2" type="ORF">A2Y82_01585</name>
</gene>
<comment type="caution">
    <text evidence="2">The sequence shown here is derived from an EMBL/GenBank/DDBJ whole genome shotgun (WGS) entry which is preliminary data.</text>
</comment>
<accession>A0A1G1XNB4</accession>
<evidence type="ECO:0000313" key="3">
    <source>
        <dbReference type="Proteomes" id="UP000176498"/>
    </source>
</evidence>
<sequence>MLSKSQFLKYIQCYKYLWLYKFRRDLLPEETDESLQRIFDEGYEVEDYAQKLFPKGVKAEGLYETAKKNTDKLIKDGNKVIFQATAMANSLYAMADIFVKNGDKWDIYEVKSSTQVKDIHVIDLSFQKTCFESAGYKIGKTYLVVINTSYVRKGKIDPKKLLKIEDISFDVRNLISETKLNIESALKLIKSPKEPQIRILKQCNSPYECPFIDYCWKDVPDHSIYSIACGLSEKKLNELLDQDILEIKDVPEDFLTRDRALMHRHVVKHNKVHIEPDKIKEDLSNLKYPLYFLDYETFSPAIPLFDGYKPYQRIVFQFSLHVQEKPGSKLKHYEFLAKDFKDPTEDLLKALKSFITQKGTAISWNATFEKGCNTEMGKRSSKYANFLKSVNDSMYDLMLIFRKGYYVHKNFHGSASIKKVLPVLVPKLSYKDLNIQEGGTASDSWKTLIDPSISKKDKDKLYKDMTDYCGLDTMAMVEILKFLEKI</sequence>
<dbReference type="InterPro" id="IPR011604">
    <property type="entry name" value="PDDEXK-like_dom_sf"/>
</dbReference>
<dbReference type="AlphaFoldDB" id="A0A1G1XNB4"/>
<name>A0A1G1XNB4_9BACT</name>
<feature type="domain" description="DUF2779" evidence="1">
    <location>
        <begin position="291"/>
        <end position="416"/>
    </location>
</feature>
<dbReference type="InterPro" id="IPR021301">
    <property type="entry name" value="DUF2779"/>
</dbReference>
<proteinExistence type="predicted"/>
<dbReference type="EMBL" id="MHHZ01000022">
    <property type="protein sequence ID" value="OGY41080.1"/>
    <property type="molecule type" value="Genomic_DNA"/>
</dbReference>
<protein>
    <recommendedName>
        <fullName evidence="1">DUF2779 domain-containing protein</fullName>
    </recommendedName>
</protein>
<dbReference type="Proteomes" id="UP000176498">
    <property type="component" value="Unassembled WGS sequence"/>
</dbReference>
<evidence type="ECO:0000259" key="1">
    <source>
        <dbReference type="Pfam" id="PF11074"/>
    </source>
</evidence>